<dbReference type="SUPFAM" id="SSF50182">
    <property type="entry name" value="Sm-like ribonucleoproteins"/>
    <property type="match status" value="1"/>
</dbReference>
<evidence type="ECO:0000256" key="1">
    <source>
        <dbReference type="ARBA" id="ARBA00004651"/>
    </source>
</evidence>
<reference evidence="10" key="1">
    <citation type="submission" date="2020-10" db="EMBL/GenBank/DDBJ databases">
        <authorList>
            <person name="Gilroy R."/>
        </authorList>
    </citation>
    <scope>NUCLEOTIDE SEQUENCE</scope>
    <source>
        <strain evidence="10">21143</strain>
    </source>
</reference>
<dbReference type="Gene3D" id="3.30.70.100">
    <property type="match status" value="1"/>
</dbReference>
<feature type="domain" description="Mechanosensitive ion channel MscS" evidence="8">
    <location>
        <begin position="137"/>
        <end position="203"/>
    </location>
</feature>
<dbReference type="InterPro" id="IPR006686">
    <property type="entry name" value="MscS_channel_CS"/>
</dbReference>
<keyword evidence="3" id="KW-1003">Cell membrane</keyword>
<accession>A0A9D1KD40</accession>
<dbReference type="InterPro" id="IPR006685">
    <property type="entry name" value="MscS_channel_2nd"/>
</dbReference>
<dbReference type="SUPFAM" id="SSF82861">
    <property type="entry name" value="Mechanosensitive channel protein MscS (YggB), transmembrane region"/>
    <property type="match status" value="1"/>
</dbReference>
<reference evidence="10" key="2">
    <citation type="journal article" date="2021" name="PeerJ">
        <title>Extensive microbial diversity within the chicken gut microbiome revealed by metagenomics and culture.</title>
        <authorList>
            <person name="Gilroy R."/>
            <person name="Ravi A."/>
            <person name="Getino M."/>
            <person name="Pursley I."/>
            <person name="Horton D.L."/>
            <person name="Alikhan N.F."/>
            <person name="Baker D."/>
            <person name="Gharbi K."/>
            <person name="Hall N."/>
            <person name="Watson M."/>
            <person name="Adriaenssens E.M."/>
            <person name="Foster-Nyarko E."/>
            <person name="Jarju S."/>
            <person name="Secka A."/>
            <person name="Antonio M."/>
            <person name="Oren A."/>
            <person name="Chaudhuri R.R."/>
            <person name="La Ragione R."/>
            <person name="Hildebrand F."/>
            <person name="Pallen M.J."/>
        </authorList>
    </citation>
    <scope>NUCLEOTIDE SEQUENCE</scope>
    <source>
        <strain evidence="10">21143</strain>
    </source>
</reference>
<dbReference type="InterPro" id="IPR011066">
    <property type="entry name" value="MscS_channel_C_sf"/>
</dbReference>
<comment type="caution">
    <text evidence="10">The sequence shown here is derived from an EMBL/GenBank/DDBJ whole genome shotgun (WGS) entry which is preliminary data.</text>
</comment>
<dbReference type="InterPro" id="IPR010920">
    <property type="entry name" value="LSM_dom_sf"/>
</dbReference>
<evidence type="ECO:0000313" key="11">
    <source>
        <dbReference type="Proteomes" id="UP000886722"/>
    </source>
</evidence>
<dbReference type="SUPFAM" id="SSF82689">
    <property type="entry name" value="Mechanosensitive channel protein MscS (YggB), C-terminal domain"/>
    <property type="match status" value="1"/>
</dbReference>
<dbReference type="Proteomes" id="UP000886722">
    <property type="component" value="Unassembled WGS sequence"/>
</dbReference>
<evidence type="ECO:0000256" key="4">
    <source>
        <dbReference type="ARBA" id="ARBA00022692"/>
    </source>
</evidence>
<dbReference type="Pfam" id="PF21082">
    <property type="entry name" value="MS_channel_3rd"/>
    <property type="match status" value="1"/>
</dbReference>
<dbReference type="Gene3D" id="2.30.30.60">
    <property type="match status" value="1"/>
</dbReference>
<dbReference type="InterPro" id="IPR011014">
    <property type="entry name" value="MscS_channel_TM-2"/>
</dbReference>
<evidence type="ECO:0000256" key="7">
    <source>
        <dbReference type="SAM" id="Phobius"/>
    </source>
</evidence>
<dbReference type="Pfam" id="PF00924">
    <property type="entry name" value="MS_channel_2nd"/>
    <property type="match status" value="1"/>
</dbReference>
<dbReference type="InterPro" id="IPR049278">
    <property type="entry name" value="MS_channel_C"/>
</dbReference>
<gene>
    <name evidence="10" type="ORF">IAD06_04745</name>
</gene>
<keyword evidence="4 7" id="KW-0812">Transmembrane</keyword>
<feature type="transmembrane region" description="Helical" evidence="7">
    <location>
        <begin position="39"/>
        <end position="63"/>
    </location>
</feature>
<protein>
    <submittedName>
        <fullName evidence="10">Mechanosensitive ion channel</fullName>
    </submittedName>
</protein>
<evidence type="ECO:0000256" key="3">
    <source>
        <dbReference type="ARBA" id="ARBA00022475"/>
    </source>
</evidence>
<evidence type="ECO:0000259" key="8">
    <source>
        <dbReference type="Pfam" id="PF00924"/>
    </source>
</evidence>
<proteinExistence type="inferred from homology"/>
<dbReference type="EMBL" id="DVKT01000035">
    <property type="protein sequence ID" value="HIT39325.1"/>
    <property type="molecule type" value="Genomic_DNA"/>
</dbReference>
<sequence length="303" mass="33936">MKLLNIDLTSTLTATSDTTHVDPIKEVVEKYAGMTADEIISTLLSHALSFGLKFVGALLIFFIGRWLMNRFSRFVVHLLARRHVEPSVQSFLRSFINITLMLILIVLIIGIFGINTTSFVALFASAGVAISMALSGSLQNFAGGLMILVFKPYKVGDFIEAQGQSGTVKEIQIFNTVLITGDNRTIFIPNGNLSNNIIINYSRAGLRRVEWTFGIGYGDRYETAKKVLVELLEADPRILREPPYFIALHSLGDSSVNVLVRAWTSVDSFWDVYYDLNRKVYKAFAENDVNIPYPQMDVHLIKD</sequence>
<dbReference type="Pfam" id="PF05552">
    <property type="entry name" value="MS_channel_1st_1"/>
    <property type="match status" value="1"/>
</dbReference>
<dbReference type="AlphaFoldDB" id="A0A9D1KD40"/>
<keyword evidence="6 7" id="KW-0472">Membrane</keyword>
<feature type="transmembrane region" description="Helical" evidence="7">
    <location>
        <begin position="120"/>
        <end position="150"/>
    </location>
</feature>
<feature type="transmembrane region" description="Helical" evidence="7">
    <location>
        <begin position="91"/>
        <end position="114"/>
    </location>
</feature>
<dbReference type="GO" id="GO:0005886">
    <property type="term" value="C:plasma membrane"/>
    <property type="evidence" value="ECO:0007669"/>
    <property type="project" value="UniProtKB-SubCell"/>
</dbReference>
<name>A0A9D1KD40_9BACT</name>
<dbReference type="InterPro" id="IPR045275">
    <property type="entry name" value="MscS_archaea/bacteria_type"/>
</dbReference>
<evidence type="ECO:0000313" key="10">
    <source>
        <dbReference type="EMBL" id="HIT39325.1"/>
    </source>
</evidence>
<keyword evidence="5 7" id="KW-1133">Transmembrane helix</keyword>
<comment type="subcellular location">
    <subcellularLocation>
        <location evidence="1">Cell membrane</location>
        <topology evidence="1">Multi-pass membrane protein</topology>
    </subcellularLocation>
</comment>
<dbReference type="PANTHER" id="PTHR30221:SF1">
    <property type="entry name" value="SMALL-CONDUCTANCE MECHANOSENSITIVE CHANNEL"/>
    <property type="match status" value="1"/>
</dbReference>
<dbReference type="PROSITE" id="PS01246">
    <property type="entry name" value="UPF0003"/>
    <property type="match status" value="1"/>
</dbReference>
<evidence type="ECO:0000259" key="9">
    <source>
        <dbReference type="Pfam" id="PF21082"/>
    </source>
</evidence>
<dbReference type="GO" id="GO:0008381">
    <property type="term" value="F:mechanosensitive monoatomic ion channel activity"/>
    <property type="evidence" value="ECO:0007669"/>
    <property type="project" value="InterPro"/>
</dbReference>
<evidence type="ECO:0000256" key="2">
    <source>
        <dbReference type="ARBA" id="ARBA00008017"/>
    </source>
</evidence>
<comment type="similarity">
    <text evidence="2">Belongs to the MscS (TC 1.A.23) family.</text>
</comment>
<dbReference type="Gene3D" id="1.10.287.1260">
    <property type="match status" value="1"/>
</dbReference>
<dbReference type="InterPro" id="IPR008910">
    <property type="entry name" value="MSC_TM_helix"/>
</dbReference>
<dbReference type="InterPro" id="IPR023408">
    <property type="entry name" value="MscS_beta-dom_sf"/>
</dbReference>
<organism evidence="10 11">
    <name type="scientific">Candidatus Caccoplasma intestinavium</name>
    <dbReference type="NCBI Taxonomy" id="2840716"/>
    <lineage>
        <taxon>Bacteria</taxon>
        <taxon>Pseudomonadati</taxon>
        <taxon>Bacteroidota</taxon>
        <taxon>Bacteroidia</taxon>
        <taxon>Bacteroidales</taxon>
        <taxon>Bacteroidaceae</taxon>
        <taxon>Bacteroidaceae incertae sedis</taxon>
        <taxon>Candidatus Caccoplasma</taxon>
    </lineage>
</organism>
<dbReference type="PANTHER" id="PTHR30221">
    <property type="entry name" value="SMALL-CONDUCTANCE MECHANOSENSITIVE CHANNEL"/>
    <property type="match status" value="1"/>
</dbReference>
<evidence type="ECO:0000256" key="5">
    <source>
        <dbReference type="ARBA" id="ARBA00022989"/>
    </source>
</evidence>
<feature type="domain" description="Mechanosensitive ion channel MscS C-terminal" evidence="9">
    <location>
        <begin position="209"/>
        <end position="291"/>
    </location>
</feature>
<evidence type="ECO:0000256" key="6">
    <source>
        <dbReference type="ARBA" id="ARBA00023136"/>
    </source>
</evidence>